<dbReference type="Pfam" id="PF22586">
    <property type="entry name" value="ANCHR-like_BBOX"/>
    <property type="match status" value="1"/>
</dbReference>
<accession>A0A433QQ41</accession>
<proteinExistence type="predicted"/>
<reference evidence="1 2" key="1">
    <citation type="journal article" date="2018" name="New Phytol.">
        <title>Phylogenomics of Endogonaceae and evolution of mycorrhizas within Mucoromycota.</title>
        <authorList>
            <person name="Chang Y."/>
            <person name="Desiro A."/>
            <person name="Na H."/>
            <person name="Sandor L."/>
            <person name="Lipzen A."/>
            <person name="Clum A."/>
            <person name="Barry K."/>
            <person name="Grigoriev I.V."/>
            <person name="Martin F.M."/>
            <person name="Stajich J.E."/>
            <person name="Smith M.E."/>
            <person name="Bonito G."/>
            <person name="Spatafora J.W."/>
        </authorList>
    </citation>
    <scope>NUCLEOTIDE SEQUENCE [LARGE SCALE GENOMIC DNA]</scope>
    <source>
        <strain evidence="1 2">AD002</strain>
    </source>
</reference>
<comment type="caution">
    <text evidence="1">The sequence shown here is derived from an EMBL/GenBank/DDBJ whole genome shotgun (WGS) entry which is preliminary data.</text>
</comment>
<feature type="non-terminal residue" evidence="1">
    <location>
        <position position="330"/>
    </location>
</feature>
<dbReference type="PANTHER" id="PTHR46603">
    <property type="entry name" value="ABSCISSION/NOCUT CHECKPOINT REGULATOR"/>
    <property type="match status" value="1"/>
</dbReference>
<keyword evidence="2" id="KW-1185">Reference proteome</keyword>
<dbReference type="SUPFAM" id="SSF57845">
    <property type="entry name" value="B-box zinc-binding domain"/>
    <property type="match status" value="1"/>
</dbReference>
<name>A0A433QQ41_9FUNG</name>
<protein>
    <submittedName>
        <fullName evidence="1">Uncharacterized protein</fullName>
    </submittedName>
</protein>
<sequence>MTEERVEVMPNFSLDDWMTFKGHVAYAQVTHTWPFTYHSSLDRIVKLNASSTPLPSYVRAHFTQGPPTVFVRELTARFNKLFATDPAVAQKAQASATSYSVPSGADDVTDDEIERMLLEESLLNDADDFADLFGSTANNPHATTAATAKTALDTRLDAAVDSFIERDPTLLGGMGDADADALIHELGEEAALESKYGELRKKMDEDLEERYRRLKQDGVPVLSGGGGGKVVEIKKGREAPAGLGPPPKAIGMDEFRSEEDEIENWCKNVPLTYRSMYRHLAICNEDAKIVCHGCDDDRYCKACFREAHTGPGADYDARTHRWKEFVARGR</sequence>
<dbReference type="PANTHER" id="PTHR46603:SF1">
    <property type="entry name" value="ABSCISSION_NOCUT CHECKPOINT REGULATOR"/>
    <property type="match status" value="1"/>
</dbReference>
<organism evidence="1 2">
    <name type="scientific">Jimgerdemannia flammicorona</name>
    <dbReference type="NCBI Taxonomy" id="994334"/>
    <lineage>
        <taxon>Eukaryota</taxon>
        <taxon>Fungi</taxon>
        <taxon>Fungi incertae sedis</taxon>
        <taxon>Mucoromycota</taxon>
        <taxon>Mucoromycotina</taxon>
        <taxon>Endogonomycetes</taxon>
        <taxon>Endogonales</taxon>
        <taxon>Endogonaceae</taxon>
        <taxon>Jimgerdemannia</taxon>
    </lineage>
</organism>
<evidence type="ECO:0000313" key="1">
    <source>
        <dbReference type="EMBL" id="RUS31867.1"/>
    </source>
</evidence>
<dbReference type="Proteomes" id="UP000274822">
    <property type="component" value="Unassembled WGS sequence"/>
</dbReference>
<dbReference type="AlphaFoldDB" id="A0A433QQ41"/>
<evidence type="ECO:0000313" key="2">
    <source>
        <dbReference type="Proteomes" id="UP000274822"/>
    </source>
</evidence>
<gene>
    <name evidence="1" type="ORF">BC938DRAFT_476887</name>
</gene>
<dbReference type="EMBL" id="RBNJ01002538">
    <property type="protein sequence ID" value="RUS31867.1"/>
    <property type="molecule type" value="Genomic_DNA"/>
</dbReference>